<keyword evidence="4" id="KW-1185">Reference proteome</keyword>
<evidence type="ECO:0000313" key="4">
    <source>
        <dbReference type="Proteomes" id="UP000660262"/>
    </source>
</evidence>
<evidence type="ECO:0000256" key="1">
    <source>
        <dbReference type="SAM" id="MobiDB-lite"/>
    </source>
</evidence>
<reference evidence="3" key="1">
    <citation type="submission" date="2020-10" db="EMBL/GenBank/DDBJ databases">
        <title>Unveiling of a novel bifunctional photoreceptor, Dualchrome1, isolated from a cosmopolitan green alga.</title>
        <authorList>
            <person name="Suzuki S."/>
            <person name="Kawachi M."/>
        </authorList>
    </citation>
    <scope>NUCLEOTIDE SEQUENCE</scope>
    <source>
        <strain evidence="3">NIES 2893</strain>
    </source>
</reference>
<dbReference type="AlphaFoldDB" id="A0A830HTU1"/>
<feature type="region of interest" description="Disordered" evidence="1">
    <location>
        <begin position="68"/>
        <end position="198"/>
    </location>
</feature>
<accession>A0A830HTU1</accession>
<evidence type="ECO:0000256" key="2">
    <source>
        <dbReference type="SAM" id="Phobius"/>
    </source>
</evidence>
<dbReference type="InterPro" id="IPR011992">
    <property type="entry name" value="EF-hand-dom_pair"/>
</dbReference>
<feature type="compositionally biased region" description="Pro residues" evidence="1">
    <location>
        <begin position="170"/>
        <end position="184"/>
    </location>
</feature>
<feature type="region of interest" description="Disordered" evidence="1">
    <location>
        <begin position="408"/>
        <end position="430"/>
    </location>
</feature>
<protein>
    <recommendedName>
        <fullName evidence="5">EF-hand domain-containing protein</fullName>
    </recommendedName>
</protein>
<feature type="transmembrane region" description="Helical" evidence="2">
    <location>
        <begin position="366"/>
        <end position="386"/>
    </location>
</feature>
<dbReference type="EMBL" id="BNJQ01000023">
    <property type="protein sequence ID" value="GHP09160.1"/>
    <property type="molecule type" value="Genomic_DNA"/>
</dbReference>
<sequence>MSAQALQNYLASMDMSVDNNNLMDSSAGNHLDLGDQENLLPVSPAFTTYLAHSAKKASGAGKNARVSLNVSDENGDASKSSSSSLERRASLSTSPLMPISNTQENNNDDNNMETSATKKTPNNNNNNNASSAAKSERVDALAVLETPSETAHDHDANTPGTALTTTPQPAVTPAPMALPTPPQLQQPKSALKPPSVFPTPEQMEARRISMSSEQGGEQQEAAAAFTPLPVRYFVQRVESLLKNVRSSTAELDETQTDVTTQMTTSDIVQSELNASVEWCRSRATPRNAVHAVFLLVALYSCFHVDVGGASRVPRVSRACTSTTSWGAWAGASQQCTKPVLLGWMPVGKAAPAGMLRGIVGFFMHQLGFDGVVLLLATMAFWLYMAVQASFKSAKPVSSSSAVTVEEATEVPAATTEEEAVQLDAHDLNGDGRVTRSEEAAAIAAEAKAAVAAAEAAAEEAAAQLDPHDLNGDGRVTRSEEAAAVAAAAEASAAEAAAQLDPHDLNGDGRVTRSEEAAAIAAETEAKDEEALPPPPPPPPPTVAAAAARRGQKNKKKAAKQEAAKAAASVVTFSDVQQPEEDTASAPRRSRRTTRSSAGA</sequence>
<dbReference type="Proteomes" id="UP000660262">
    <property type="component" value="Unassembled WGS sequence"/>
</dbReference>
<evidence type="ECO:0008006" key="5">
    <source>
        <dbReference type="Google" id="ProtNLM"/>
    </source>
</evidence>
<feature type="compositionally biased region" description="Low complexity" evidence="1">
    <location>
        <begin position="114"/>
        <end position="133"/>
    </location>
</feature>
<evidence type="ECO:0000313" key="3">
    <source>
        <dbReference type="EMBL" id="GHP09160.1"/>
    </source>
</evidence>
<gene>
    <name evidence="3" type="ORF">PPROV_000789700</name>
</gene>
<dbReference type="Gene3D" id="1.10.238.10">
    <property type="entry name" value="EF-hand"/>
    <property type="match status" value="1"/>
</dbReference>
<comment type="caution">
    <text evidence="3">The sequence shown here is derived from an EMBL/GenBank/DDBJ whole genome shotgun (WGS) entry which is preliminary data.</text>
</comment>
<dbReference type="SUPFAM" id="SSF47473">
    <property type="entry name" value="EF-hand"/>
    <property type="match status" value="1"/>
</dbReference>
<name>A0A830HTU1_9CHLO</name>
<keyword evidence="2" id="KW-1133">Transmembrane helix</keyword>
<feature type="compositionally biased region" description="Pro residues" evidence="1">
    <location>
        <begin position="531"/>
        <end position="541"/>
    </location>
</feature>
<feature type="compositionally biased region" description="Low complexity" evidence="1">
    <location>
        <begin position="77"/>
        <end position="94"/>
    </location>
</feature>
<keyword evidence="2" id="KW-0472">Membrane</keyword>
<keyword evidence="2" id="KW-0812">Transmembrane</keyword>
<proteinExistence type="predicted"/>
<organism evidence="3 4">
    <name type="scientific">Pycnococcus provasolii</name>
    <dbReference type="NCBI Taxonomy" id="41880"/>
    <lineage>
        <taxon>Eukaryota</taxon>
        <taxon>Viridiplantae</taxon>
        <taxon>Chlorophyta</taxon>
        <taxon>Pseudoscourfieldiophyceae</taxon>
        <taxon>Pseudoscourfieldiales</taxon>
        <taxon>Pycnococcaceae</taxon>
        <taxon>Pycnococcus</taxon>
    </lineage>
</organism>
<feature type="region of interest" description="Disordered" evidence="1">
    <location>
        <begin position="520"/>
        <end position="599"/>
    </location>
</feature>